<sequence length="226" mass="22604">MMTVNSVGGLVVAEQPPAARDVAATATDTATDTATETPAAPPETTTPVETTAPAETSTGAPPVEQPPAAPAFPAEAVYAGEVDGGPMTIAVAIKGEQAAAYICDGAQVESWLRGTAVDGKLDLRSKNGANRVVGSLDGKNLAGTVTVAGRRLPFTAPVAKSPAGLYRGEGAEATIGWIVLPDGTQVGIATSDGRSEPAPPLNPARGAVTFGGERVEADKVAGNTTF</sequence>
<protein>
    <submittedName>
        <fullName evidence="2">Uncharacterized protein</fullName>
    </submittedName>
</protein>
<evidence type="ECO:0000313" key="3">
    <source>
        <dbReference type="Proteomes" id="UP000185696"/>
    </source>
</evidence>
<keyword evidence="3" id="KW-1185">Reference proteome</keyword>
<evidence type="ECO:0000256" key="1">
    <source>
        <dbReference type="SAM" id="MobiDB-lite"/>
    </source>
</evidence>
<reference evidence="2 3" key="1">
    <citation type="submission" date="2016-12" db="EMBL/GenBank/DDBJ databases">
        <title>The draft genome sequence of Actinophytocola xinjiangensis.</title>
        <authorList>
            <person name="Wang W."/>
            <person name="Yuan L."/>
        </authorList>
    </citation>
    <scope>NUCLEOTIDE SEQUENCE [LARGE SCALE GENOMIC DNA]</scope>
    <source>
        <strain evidence="2 3">CGMCC 4.4663</strain>
    </source>
</reference>
<dbReference type="AlphaFoldDB" id="A0A7Z0WHN2"/>
<feature type="region of interest" description="Disordered" evidence="1">
    <location>
        <begin position="16"/>
        <end position="69"/>
    </location>
</feature>
<dbReference type="Proteomes" id="UP000185696">
    <property type="component" value="Unassembled WGS sequence"/>
</dbReference>
<accession>A0A7Z0WHN2</accession>
<comment type="caution">
    <text evidence="2">The sequence shown here is derived from an EMBL/GenBank/DDBJ whole genome shotgun (WGS) entry which is preliminary data.</text>
</comment>
<name>A0A7Z0WHN2_9PSEU</name>
<dbReference type="EMBL" id="MSIF01000019">
    <property type="protein sequence ID" value="OLF06882.1"/>
    <property type="molecule type" value="Genomic_DNA"/>
</dbReference>
<organism evidence="2 3">
    <name type="scientific">Actinophytocola xinjiangensis</name>
    <dbReference type="NCBI Taxonomy" id="485602"/>
    <lineage>
        <taxon>Bacteria</taxon>
        <taxon>Bacillati</taxon>
        <taxon>Actinomycetota</taxon>
        <taxon>Actinomycetes</taxon>
        <taxon>Pseudonocardiales</taxon>
        <taxon>Pseudonocardiaceae</taxon>
    </lineage>
</organism>
<evidence type="ECO:0000313" key="2">
    <source>
        <dbReference type="EMBL" id="OLF06882.1"/>
    </source>
</evidence>
<proteinExistence type="predicted"/>
<feature type="compositionally biased region" description="Low complexity" evidence="1">
    <location>
        <begin position="16"/>
        <end position="62"/>
    </location>
</feature>
<gene>
    <name evidence="2" type="ORF">BLA60_30295</name>
</gene>